<dbReference type="OrthoDB" id="70376at2759"/>
<evidence type="ECO:0000313" key="8">
    <source>
        <dbReference type="EMBL" id="KAH3667795.1"/>
    </source>
</evidence>
<dbReference type="PANTHER" id="PTHR21964">
    <property type="entry name" value="BREAST CANCER METASTASIS-SUPPRESSOR 1"/>
    <property type="match status" value="1"/>
</dbReference>
<feature type="compositionally biased region" description="Low complexity" evidence="7">
    <location>
        <begin position="193"/>
        <end position="204"/>
    </location>
</feature>
<sequence length="331" mass="37985">MDHQSSAHNGASYGYSQQQQQQQQKQQQQHYKQYNTQQPQQANLQHHTHFDDKKRATVQAKLNKIEESFQYERDYHYKTMLQNLQKELSSVHNNSNEDLATNNRDLEEIRDFELVKLRLYEKFEANRAIHDYEDEVAKANKEHEEMMKLVQEKLNLRLEHQIKKLKEDKALLDVANSHSYNIIDSSDFHKNTRSSTHNHNNSGTIDSGINSLNGFMGDRRGLRRRGAGDYYSTQNEDSANDSSKNNGYTSSGNKKKISNHRGSASANNGMSSNDESFFSDTNKDLSSLLFGEKKENNKTSTRGSSKAYIAPSGLKNEEINDDIALLKSLKT</sequence>
<feature type="compositionally biased region" description="Polar residues" evidence="7">
    <location>
        <begin position="231"/>
        <end position="252"/>
    </location>
</feature>
<evidence type="ECO:0000256" key="2">
    <source>
        <dbReference type="ARBA" id="ARBA00022491"/>
    </source>
</evidence>
<dbReference type="GO" id="GO:0010468">
    <property type="term" value="P:regulation of gene expression"/>
    <property type="evidence" value="ECO:0007669"/>
    <property type="project" value="UniProtKB-ARBA"/>
</dbReference>
<comment type="caution">
    <text evidence="8">The sequence shown here is derived from an EMBL/GenBank/DDBJ whole genome shotgun (WGS) entry which is preliminary data.</text>
</comment>
<reference evidence="8" key="1">
    <citation type="journal article" date="2021" name="Open Biol.">
        <title>Shared evolutionary footprints suggest mitochondrial oxidative damage underlies multiple complex I losses in fungi.</title>
        <authorList>
            <person name="Schikora-Tamarit M.A."/>
            <person name="Marcet-Houben M."/>
            <person name="Nosek J."/>
            <person name="Gabaldon T."/>
        </authorList>
    </citation>
    <scope>NUCLEOTIDE SEQUENCE</scope>
    <source>
        <strain evidence="8">CBS6341</strain>
    </source>
</reference>
<keyword evidence="9" id="KW-1185">Reference proteome</keyword>
<dbReference type="GO" id="GO:0005654">
    <property type="term" value="C:nucleoplasm"/>
    <property type="evidence" value="ECO:0007669"/>
    <property type="project" value="UniProtKB-ARBA"/>
</dbReference>
<evidence type="ECO:0008006" key="10">
    <source>
        <dbReference type="Google" id="ProtNLM"/>
    </source>
</evidence>
<feature type="region of interest" description="Disordered" evidence="7">
    <location>
        <begin position="185"/>
        <end position="278"/>
    </location>
</feature>
<dbReference type="AlphaFoldDB" id="A0A9P8PA44"/>
<gene>
    <name evidence="8" type="ORF">WICMUC_005195</name>
</gene>
<keyword evidence="4" id="KW-0804">Transcription</keyword>
<keyword evidence="6" id="KW-0175">Coiled coil</keyword>
<evidence type="ECO:0000256" key="3">
    <source>
        <dbReference type="ARBA" id="ARBA00023015"/>
    </source>
</evidence>
<evidence type="ECO:0000256" key="4">
    <source>
        <dbReference type="ARBA" id="ARBA00023163"/>
    </source>
</evidence>
<keyword evidence="3" id="KW-0805">Transcription regulation</keyword>
<dbReference type="Pfam" id="PF08598">
    <property type="entry name" value="Sds3"/>
    <property type="match status" value="1"/>
</dbReference>
<dbReference type="InterPro" id="IPR013907">
    <property type="entry name" value="Sds3"/>
</dbReference>
<evidence type="ECO:0000256" key="6">
    <source>
        <dbReference type="SAM" id="Coils"/>
    </source>
</evidence>
<feature type="region of interest" description="Disordered" evidence="7">
    <location>
        <begin position="1"/>
        <end position="49"/>
    </location>
</feature>
<dbReference type="EMBL" id="JAEUBF010001377">
    <property type="protein sequence ID" value="KAH3667795.1"/>
    <property type="molecule type" value="Genomic_DNA"/>
</dbReference>
<name>A0A9P8PA44_9ASCO</name>
<feature type="compositionally biased region" description="Low complexity" evidence="7">
    <location>
        <begin position="262"/>
        <end position="273"/>
    </location>
</feature>
<protein>
    <recommendedName>
        <fullName evidence="10">Transcriptional regulatory protein SDS3</fullName>
    </recommendedName>
</protein>
<keyword evidence="2" id="KW-0678">Repressor</keyword>
<accession>A0A9P8PA44</accession>
<evidence type="ECO:0000313" key="9">
    <source>
        <dbReference type="Proteomes" id="UP000769528"/>
    </source>
</evidence>
<evidence type="ECO:0000256" key="7">
    <source>
        <dbReference type="SAM" id="MobiDB-lite"/>
    </source>
</evidence>
<feature type="compositionally biased region" description="Low complexity" evidence="7">
    <location>
        <begin position="17"/>
        <end position="45"/>
    </location>
</feature>
<evidence type="ECO:0000256" key="5">
    <source>
        <dbReference type="ARBA" id="ARBA00023242"/>
    </source>
</evidence>
<comment type="subcellular location">
    <subcellularLocation>
        <location evidence="1">Nucleus</location>
    </subcellularLocation>
</comment>
<dbReference type="SMART" id="SM01401">
    <property type="entry name" value="Sds3"/>
    <property type="match status" value="1"/>
</dbReference>
<feature type="coiled-coil region" evidence="6">
    <location>
        <begin position="122"/>
        <end position="149"/>
    </location>
</feature>
<proteinExistence type="predicted"/>
<dbReference type="Proteomes" id="UP000769528">
    <property type="component" value="Unassembled WGS sequence"/>
</dbReference>
<keyword evidence="5" id="KW-0539">Nucleus</keyword>
<reference evidence="8" key="2">
    <citation type="submission" date="2021-01" db="EMBL/GenBank/DDBJ databases">
        <authorList>
            <person name="Schikora-Tamarit M.A."/>
        </authorList>
    </citation>
    <scope>NUCLEOTIDE SEQUENCE</scope>
    <source>
        <strain evidence="8">CBS6341</strain>
    </source>
</reference>
<organism evidence="8 9">
    <name type="scientific">Wickerhamomyces mucosus</name>
    <dbReference type="NCBI Taxonomy" id="1378264"/>
    <lineage>
        <taxon>Eukaryota</taxon>
        <taxon>Fungi</taxon>
        <taxon>Dikarya</taxon>
        <taxon>Ascomycota</taxon>
        <taxon>Saccharomycotina</taxon>
        <taxon>Saccharomycetes</taxon>
        <taxon>Phaffomycetales</taxon>
        <taxon>Wickerhamomycetaceae</taxon>
        <taxon>Wickerhamomyces</taxon>
    </lineage>
</organism>
<evidence type="ECO:0000256" key="1">
    <source>
        <dbReference type="ARBA" id="ARBA00004123"/>
    </source>
</evidence>